<dbReference type="GO" id="GO:0006355">
    <property type="term" value="P:regulation of DNA-templated transcription"/>
    <property type="evidence" value="ECO:0007669"/>
    <property type="project" value="InterPro"/>
</dbReference>
<name>A0A2W2AIK1_9HYPH</name>
<dbReference type="PANTHER" id="PTHR44688:SF16">
    <property type="entry name" value="DNA-BINDING TRANSCRIPTIONAL ACTIVATOR DEVR_DOSR"/>
    <property type="match status" value="1"/>
</dbReference>
<dbReference type="InterPro" id="IPR036388">
    <property type="entry name" value="WH-like_DNA-bd_sf"/>
</dbReference>
<dbReference type="Proteomes" id="UP000248795">
    <property type="component" value="Unassembled WGS sequence"/>
</dbReference>
<gene>
    <name evidence="5" type="ORF">DK847_19870</name>
</gene>
<dbReference type="PANTHER" id="PTHR44688">
    <property type="entry name" value="DNA-BINDING TRANSCRIPTIONAL ACTIVATOR DEVR_DOSR"/>
    <property type="match status" value="1"/>
</dbReference>
<dbReference type="PROSITE" id="PS00622">
    <property type="entry name" value="HTH_LUXR_1"/>
    <property type="match status" value="1"/>
</dbReference>
<dbReference type="Gene3D" id="1.10.10.10">
    <property type="entry name" value="Winged helix-like DNA-binding domain superfamily/Winged helix DNA-binding domain"/>
    <property type="match status" value="1"/>
</dbReference>
<comment type="caution">
    <text evidence="5">The sequence shown here is derived from an EMBL/GenBank/DDBJ whole genome shotgun (WGS) entry which is preliminary data.</text>
</comment>
<evidence type="ECO:0000256" key="3">
    <source>
        <dbReference type="ARBA" id="ARBA00023163"/>
    </source>
</evidence>
<dbReference type="Pfam" id="PF00196">
    <property type="entry name" value="GerE"/>
    <property type="match status" value="1"/>
</dbReference>
<evidence type="ECO:0000256" key="2">
    <source>
        <dbReference type="ARBA" id="ARBA00023125"/>
    </source>
</evidence>
<dbReference type="PROSITE" id="PS50043">
    <property type="entry name" value="HTH_LUXR_2"/>
    <property type="match status" value="1"/>
</dbReference>
<dbReference type="InterPro" id="IPR000792">
    <property type="entry name" value="Tscrpt_reg_LuxR_C"/>
</dbReference>
<dbReference type="SUPFAM" id="SSF46894">
    <property type="entry name" value="C-terminal effector domain of the bipartite response regulators"/>
    <property type="match status" value="1"/>
</dbReference>
<evidence type="ECO:0000313" key="5">
    <source>
        <dbReference type="EMBL" id="PZF75111.1"/>
    </source>
</evidence>
<keyword evidence="1" id="KW-0805">Transcription regulation</keyword>
<accession>A0A2W2AIK1</accession>
<keyword evidence="3" id="KW-0804">Transcription</keyword>
<organism evidence="5 6">
    <name type="scientific">Aestuariivirga litoralis</name>
    <dbReference type="NCBI Taxonomy" id="2650924"/>
    <lineage>
        <taxon>Bacteria</taxon>
        <taxon>Pseudomonadati</taxon>
        <taxon>Pseudomonadota</taxon>
        <taxon>Alphaproteobacteria</taxon>
        <taxon>Hyphomicrobiales</taxon>
        <taxon>Aestuariivirgaceae</taxon>
        <taxon>Aestuariivirga</taxon>
    </lineage>
</organism>
<dbReference type="SMART" id="SM00421">
    <property type="entry name" value="HTH_LUXR"/>
    <property type="match status" value="1"/>
</dbReference>
<keyword evidence="6" id="KW-1185">Reference proteome</keyword>
<dbReference type="PRINTS" id="PR00038">
    <property type="entry name" value="HTHLUXR"/>
</dbReference>
<dbReference type="CDD" id="cd06170">
    <property type="entry name" value="LuxR_C_like"/>
    <property type="match status" value="1"/>
</dbReference>
<sequence length="255" mass="27358">MKVAASISAQARLVLAIGAPGFAERLLAAAGACLAHDAAALMIFHPAAPPAVLVDHLRPAERAWLYGDYLSGVYALSPFYRAAQKLKAPRVARVREIAPKGFAQSEYHRRYFARIGVDDMIGLLIPASQAETVFMSFSRSTGSRRFTAGDAKALSACAEILSAAVTRHCEIAGPLASRHIAAAAAPIAHRPAPSGLTAREAQVVNLMLEGHSARAIGEALKISNETVRVHRRHIYEKLGISSQGELFRWFLASRA</sequence>
<reference evidence="6" key="1">
    <citation type="submission" date="2018-06" db="EMBL/GenBank/DDBJ databases">
        <title>Aestuariibacter litoralis strain KCTC 52945T.</title>
        <authorList>
            <person name="Li X."/>
            <person name="Salam N."/>
            <person name="Li J.-L."/>
            <person name="Chen Y.-M."/>
            <person name="Yang Z.-W."/>
            <person name="Zhang L.-Y."/>
            <person name="Han M.-X."/>
            <person name="Xiao M."/>
            <person name="Li W.-J."/>
        </authorList>
    </citation>
    <scope>NUCLEOTIDE SEQUENCE [LARGE SCALE GENOMIC DNA]</scope>
    <source>
        <strain evidence="6">KCTC 52945</strain>
    </source>
</reference>
<dbReference type="AlphaFoldDB" id="A0A2W2AIK1"/>
<evidence type="ECO:0000259" key="4">
    <source>
        <dbReference type="PROSITE" id="PS50043"/>
    </source>
</evidence>
<protein>
    <recommendedName>
        <fullName evidence="4">HTH luxR-type domain-containing protein</fullName>
    </recommendedName>
</protein>
<evidence type="ECO:0000256" key="1">
    <source>
        <dbReference type="ARBA" id="ARBA00023015"/>
    </source>
</evidence>
<feature type="domain" description="HTH luxR-type" evidence="4">
    <location>
        <begin position="189"/>
        <end position="254"/>
    </location>
</feature>
<dbReference type="EMBL" id="QKVK01000016">
    <property type="protein sequence ID" value="PZF75111.1"/>
    <property type="molecule type" value="Genomic_DNA"/>
</dbReference>
<keyword evidence="2" id="KW-0238">DNA-binding</keyword>
<dbReference type="InterPro" id="IPR016032">
    <property type="entry name" value="Sig_transdc_resp-reg_C-effctor"/>
</dbReference>
<dbReference type="GO" id="GO:0003677">
    <property type="term" value="F:DNA binding"/>
    <property type="evidence" value="ECO:0007669"/>
    <property type="project" value="UniProtKB-KW"/>
</dbReference>
<proteinExistence type="predicted"/>
<evidence type="ECO:0000313" key="6">
    <source>
        <dbReference type="Proteomes" id="UP000248795"/>
    </source>
</evidence>